<sequence>MNILITGGAGFIGSALARTLNRLGDTVTVLDNLSPQIHGTNPDDSPLFKSLPESVRFIKGDVRRREDWLAALEGQEAVIHLAAETGTGQSMYQIDHYVETNVRGTSLMLDLLAEARDAGHGTVRRVVVASSRSIYGEGKYRGHAGYVYPGARKASDMRLGLYDCLCLETGERLELVPTDETSKTHPSSVYGITKLFQEQLVLTVCETLGIGAIALRFQNVYGPGQSLRNPYTGILSIFSTLLLQGKDVNIFEDGLESRDFVYLDDIVESIVLALDATNKAGVAYNVGSGKATSVLQVAQTLKRFYGATGALNITGNFRLGDIRHNYADLKKIRKELDFEPKVSFAEGAMHFCKWVEEQTISDAGYDQSVAEMRSRGLLN</sequence>
<feature type="domain" description="NAD-dependent epimerase/dehydratase" evidence="3">
    <location>
        <begin position="176"/>
        <end position="287"/>
    </location>
</feature>
<dbReference type="RefSeq" id="WP_134462887.1">
    <property type="nucleotide sequence ID" value="NZ_JBHMFL010000076.1"/>
</dbReference>
<evidence type="ECO:0000256" key="2">
    <source>
        <dbReference type="ARBA" id="ARBA00007637"/>
    </source>
</evidence>
<comment type="similarity">
    <text evidence="2">Belongs to the NAD(P)-dependent epimerase/dehydratase family.</text>
</comment>
<organism evidence="4 5">
    <name type="scientific">Paraburkholderia dipogonis</name>
    <dbReference type="NCBI Taxonomy" id="1211383"/>
    <lineage>
        <taxon>Bacteria</taxon>
        <taxon>Pseudomonadati</taxon>
        <taxon>Pseudomonadota</taxon>
        <taxon>Betaproteobacteria</taxon>
        <taxon>Burkholderiales</taxon>
        <taxon>Burkholderiaceae</taxon>
        <taxon>Paraburkholderia</taxon>
    </lineage>
</organism>
<name>A0A4Y8MT93_9BURK</name>
<dbReference type="AlphaFoldDB" id="A0A4Y8MT93"/>
<comment type="caution">
    <text evidence="4">The sequence shown here is derived from an EMBL/GenBank/DDBJ whole genome shotgun (WGS) entry which is preliminary data.</text>
</comment>
<gene>
    <name evidence="4" type="ORF">E2553_28200</name>
</gene>
<accession>A0A4Y8MT93</accession>
<dbReference type="SUPFAM" id="SSF51735">
    <property type="entry name" value="NAD(P)-binding Rossmann-fold domains"/>
    <property type="match status" value="1"/>
</dbReference>
<dbReference type="InterPro" id="IPR036291">
    <property type="entry name" value="NAD(P)-bd_dom_sf"/>
</dbReference>
<dbReference type="Gene3D" id="3.40.50.720">
    <property type="entry name" value="NAD(P)-binding Rossmann-like Domain"/>
    <property type="match status" value="1"/>
</dbReference>
<dbReference type="InterPro" id="IPR001509">
    <property type="entry name" value="Epimerase_deHydtase"/>
</dbReference>
<dbReference type="PRINTS" id="PR01713">
    <property type="entry name" value="NUCEPIMERASE"/>
</dbReference>
<dbReference type="GeneID" id="97306844"/>
<evidence type="ECO:0000259" key="3">
    <source>
        <dbReference type="Pfam" id="PF01370"/>
    </source>
</evidence>
<comment type="pathway">
    <text evidence="1">Bacterial outer membrane biogenesis; LPS O-antigen biosynthesis.</text>
</comment>
<dbReference type="Proteomes" id="UP000297385">
    <property type="component" value="Unassembled WGS sequence"/>
</dbReference>
<feature type="domain" description="NAD-dependent epimerase/dehydratase" evidence="3">
    <location>
        <begin position="3"/>
        <end position="139"/>
    </location>
</feature>
<dbReference type="EMBL" id="SNVI01000002">
    <property type="protein sequence ID" value="TFE40608.1"/>
    <property type="molecule type" value="Genomic_DNA"/>
</dbReference>
<proteinExistence type="inferred from homology"/>
<protein>
    <submittedName>
        <fullName evidence="4">NAD-dependent epimerase/dehydratase family protein</fullName>
    </submittedName>
</protein>
<evidence type="ECO:0000313" key="5">
    <source>
        <dbReference type="Proteomes" id="UP000297385"/>
    </source>
</evidence>
<evidence type="ECO:0000256" key="1">
    <source>
        <dbReference type="ARBA" id="ARBA00005125"/>
    </source>
</evidence>
<dbReference type="Pfam" id="PF01370">
    <property type="entry name" value="Epimerase"/>
    <property type="match status" value="2"/>
</dbReference>
<evidence type="ECO:0000313" key="4">
    <source>
        <dbReference type="EMBL" id="TFE40608.1"/>
    </source>
</evidence>
<reference evidence="4 5" key="1">
    <citation type="submission" date="2019-03" db="EMBL/GenBank/DDBJ databases">
        <title>Complete Genome Sequence of Paraburkholderia dipogonis ICMP 19430T, a Nitrogen-fixing Symbiont of the South African Invasive Legume Dipogon lignosus in New Zealand.</title>
        <authorList>
            <person name="De Meyer S.E."/>
        </authorList>
    </citation>
    <scope>NUCLEOTIDE SEQUENCE [LARGE SCALE GENOMIC DNA]</scope>
    <source>
        <strain evidence="4 5">ICMP 19430</strain>
    </source>
</reference>
<dbReference type="PANTHER" id="PTHR43000">
    <property type="entry name" value="DTDP-D-GLUCOSE 4,6-DEHYDRATASE-RELATED"/>
    <property type="match status" value="1"/>
</dbReference>